<dbReference type="PANTHER" id="PTHR21716:SF62">
    <property type="entry name" value="TRANSPORT PROTEIN YDBI-RELATED"/>
    <property type="match status" value="1"/>
</dbReference>
<keyword evidence="3 6" id="KW-0812">Transmembrane</keyword>
<keyword evidence="5 6" id="KW-0472">Membrane</keyword>
<sequence length="282" mass="30893">MSDSIERQFDELSRNLPVAFEQLRGQIAQYPIGRRVAEQIPSTQAVILGDGERANVFGRITGYFSTALNAIVNILIVLMTAVYFAFNPKLYREGIVNLVPEYKEKRAREILSTVGYTLQRFLLGISGSMLINGTLTFLGLWFLEVPFAIPLGILAGLLTFIPNIGPFIAGTPAVLIAFSQSPAQALYVLVLYLVVQNLDGFVISPLIQQRAVSIPPVLVIASQLLLAVMFGFLGLLVAVPLVAAVFVLVKMIYVEDILGRRIEVKGEPEAKVEVKSEQLNDG</sequence>
<dbReference type="InterPro" id="IPR002549">
    <property type="entry name" value="AI-2E-like"/>
</dbReference>
<feature type="transmembrane region" description="Helical" evidence="6">
    <location>
        <begin position="227"/>
        <end position="253"/>
    </location>
</feature>
<evidence type="ECO:0000256" key="4">
    <source>
        <dbReference type="ARBA" id="ARBA00022989"/>
    </source>
</evidence>
<dbReference type="Pfam" id="PF01594">
    <property type="entry name" value="AI-2E_transport"/>
    <property type="match status" value="1"/>
</dbReference>
<evidence type="ECO:0008006" key="8">
    <source>
        <dbReference type="Google" id="ProtNLM"/>
    </source>
</evidence>
<feature type="transmembrane region" description="Helical" evidence="6">
    <location>
        <begin position="185"/>
        <end position="207"/>
    </location>
</feature>
<dbReference type="GO" id="GO:0055085">
    <property type="term" value="P:transmembrane transport"/>
    <property type="evidence" value="ECO:0007669"/>
    <property type="project" value="TreeGrafter"/>
</dbReference>
<dbReference type="GO" id="GO:0016020">
    <property type="term" value="C:membrane"/>
    <property type="evidence" value="ECO:0007669"/>
    <property type="project" value="UniProtKB-SubCell"/>
</dbReference>
<reference evidence="7" key="1">
    <citation type="submission" date="2020-02" db="EMBL/GenBank/DDBJ databases">
        <authorList>
            <person name="Meier V. D."/>
        </authorList>
    </citation>
    <scope>NUCLEOTIDE SEQUENCE</scope>
    <source>
        <strain evidence="7">AVDCRST_MAG74</strain>
    </source>
</reference>
<feature type="transmembrane region" description="Helical" evidence="6">
    <location>
        <begin position="121"/>
        <end position="143"/>
    </location>
</feature>
<feature type="transmembrane region" description="Helical" evidence="6">
    <location>
        <begin position="63"/>
        <end position="86"/>
    </location>
</feature>
<gene>
    <name evidence="7" type="ORF">AVDCRST_MAG74-640</name>
</gene>
<proteinExistence type="inferred from homology"/>
<evidence type="ECO:0000256" key="5">
    <source>
        <dbReference type="ARBA" id="ARBA00023136"/>
    </source>
</evidence>
<feature type="transmembrane region" description="Helical" evidence="6">
    <location>
        <begin position="149"/>
        <end position="178"/>
    </location>
</feature>
<evidence type="ECO:0000256" key="3">
    <source>
        <dbReference type="ARBA" id="ARBA00022692"/>
    </source>
</evidence>
<accession>A0A6J4NFX5</accession>
<comment type="subcellular location">
    <subcellularLocation>
        <location evidence="1">Membrane</location>
        <topology evidence="1">Multi-pass membrane protein</topology>
    </subcellularLocation>
</comment>
<name>A0A6J4NFX5_9BACT</name>
<protein>
    <recommendedName>
        <fullName evidence="8">AI-2E family transporter</fullName>
    </recommendedName>
</protein>
<dbReference type="EMBL" id="CADCUR010000047">
    <property type="protein sequence ID" value="CAA9385082.1"/>
    <property type="molecule type" value="Genomic_DNA"/>
</dbReference>
<dbReference type="AlphaFoldDB" id="A0A6J4NFX5"/>
<comment type="similarity">
    <text evidence="2">Belongs to the autoinducer-2 exporter (AI-2E) (TC 2.A.86) family.</text>
</comment>
<evidence type="ECO:0000256" key="6">
    <source>
        <dbReference type="SAM" id="Phobius"/>
    </source>
</evidence>
<keyword evidence="4 6" id="KW-1133">Transmembrane helix</keyword>
<evidence type="ECO:0000256" key="1">
    <source>
        <dbReference type="ARBA" id="ARBA00004141"/>
    </source>
</evidence>
<dbReference type="PANTHER" id="PTHR21716">
    <property type="entry name" value="TRANSMEMBRANE PROTEIN"/>
    <property type="match status" value="1"/>
</dbReference>
<organism evidence="7">
    <name type="scientific">uncultured Pyrinomonadaceae bacterium</name>
    <dbReference type="NCBI Taxonomy" id="2283094"/>
    <lineage>
        <taxon>Bacteria</taxon>
        <taxon>Pseudomonadati</taxon>
        <taxon>Acidobacteriota</taxon>
        <taxon>Blastocatellia</taxon>
        <taxon>Blastocatellales</taxon>
        <taxon>Pyrinomonadaceae</taxon>
        <taxon>environmental samples</taxon>
    </lineage>
</organism>
<evidence type="ECO:0000313" key="7">
    <source>
        <dbReference type="EMBL" id="CAA9385082.1"/>
    </source>
</evidence>
<evidence type="ECO:0000256" key="2">
    <source>
        <dbReference type="ARBA" id="ARBA00009773"/>
    </source>
</evidence>